<comment type="caution">
    <text evidence="2">The sequence shown here is derived from an EMBL/GenBank/DDBJ whole genome shotgun (WGS) entry which is preliminary data.</text>
</comment>
<dbReference type="PANTHER" id="PTHR37811:SF2">
    <property type="entry name" value="ABM DOMAIN-CONTAINING PROTEIN"/>
    <property type="match status" value="1"/>
</dbReference>
<name>A0A429XAV1_SIMTE</name>
<reference evidence="2 3" key="1">
    <citation type="submission" date="2018-12" db="EMBL/GenBank/DDBJ databases">
        <authorList>
            <person name="Sun L."/>
            <person name="Chen Z."/>
        </authorList>
    </citation>
    <scope>NUCLEOTIDE SEQUENCE [LARGE SCALE GENOMIC DNA]</scope>
    <source>
        <strain evidence="2 3">LMG 29736</strain>
    </source>
</reference>
<dbReference type="InterPro" id="IPR011008">
    <property type="entry name" value="Dimeric_a/b-barrel"/>
</dbReference>
<dbReference type="AlphaFoldDB" id="A0A429XAV1"/>
<dbReference type="InterPro" id="IPR052936">
    <property type="entry name" value="Jasmonate_Hydroxylase-like"/>
</dbReference>
<dbReference type="EMBL" id="QYTW02000004">
    <property type="protein sequence ID" value="RST60568.1"/>
    <property type="molecule type" value="Genomic_DNA"/>
</dbReference>
<evidence type="ECO:0000313" key="2">
    <source>
        <dbReference type="EMBL" id="RST60568.1"/>
    </source>
</evidence>
<keyword evidence="2" id="KW-0503">Monooxygenase</keyword>
<dbReference type="InterPro" id="IPR007138">
    <property type="entry name" value="ABM_dom"/>
</dbReference>
<dbReference type="Pfam" id="PF03992">
    <property type="entry name" value="ABM"/>
    <property type="match status" value="1"/>
</dbReference>
<keyword evidence="2" id="KW-0560">Oxidoreductase</keyword>
<dbReference type="Proteomes" id="UP000287296">
    <property type="component" value="Unassembled WGS sequence"/>
</dbReference>
<protein>
    <submittedName>
        <fullName evidence="2">Antibiotic biosynthesis monooxygenase</fullName>
    </submittedName>
</protein>
<organism evidence="2 3">
    <name type="scientific">Siminovitchia terrae</name>
    <name type="common">Bacillus terrae</name>
    <dbReference type="NCBI Taxonomy" id="1914933"/>
    <lineage>
        <taxon>Bacteria</taxon>
        <taxon>Bacillati</taxon>
        <taxon>Bacillota</taxon>
        <taxon>Bacilli</taxon>
        <taxon>Bacillales</taxon>
        <taxon>Bacillaceae</taxon>
        <taxon>Siminovitchia</taxon>
    </lineage>
</organism>
<accession>A0A429XAV1</accession>
<sequence length="108" mass="12472">MGENAKTPQPPYYAVVFTSQRTDGDRGYGKMAEKMEKLASQQQGFLGIESARDSGLGITVSYWESLEAIRNWKENSAHKFAQEKGIEEWYKNYTVRICKVERVYSFEM</sequence>
<dbReference type="OrthoDB" id="9798439at2"/>
<proteinExistence type="predicted"/>
<evidence type="ECO:0000259" key="1">
    <source>
        <dbReference type="Pfam" id="PF03992"/>
    </source>
</evidence>
<feature type="domain" description="ABM" evidence="1">
    <location>
        <begin position="32"/>
        <end position="83"/>
    </location>
</feature>
<dbReference type="GO" id="GO:0004497">
    <property type="term" value="F:monooxygenase activity"/>
    <property type="evidence" value="ECO:0007669"/>
    <property type="project" value="UniProtKB-KW"/>
</dbReference>
<evidence type="ECO:0000313" key="3">
    <source>
        <dbReference type="Proteomes" id="UP000287296"/>
    </source>
</evidence>
<gene>
    <name evidence="2" type="ORF">D5F11_006990</name>
</gene>
<dbReference type="RefSeq" id="WP_120115347.1">
    <property type="nucleotide sequence ID" value="NZ_QYTW02000004.1"/>
</dbReference>
<dbReference type="SUPFAM" id="SSF54909">
    <property type="entry name" value="Dimeric alpha+beta barrel"/>
    <property type="match status" value="1"/>
</dbReference>
<dbReference type="Gene3D" id="3.30.70.100">
    <property type="match status" value="1"/>
</dbReference>
<dbReference type="PANTHER" id="PTHR37811">
    <property type="entry name" value="BLL5343 PROTEIN"/>
    <property type="match status" value="1"/>
</dbReference>